<evidence type="ECO:0000256" key="1">
    <source>
        <dbReference type="ARBA" id="ARBA00011026"/>
    </source>
</evidence>
<dbReference type="CTD" id="340277"/>
<proteinExistence type="inferred from homology"/>
<dbReference type="GeneTree" id="ENSGT00770000120611"/>
<dbReference type="InterPro" id="IPR026755">
    <property type="entry name" value="Fam221a/b"/>
</dbReference>
<evidence type="ECO:0000313" key="5">
    <source>
        <dbReference type="Proteomes" id="UP000261540"/>
    </source>
</evidence>
<dbReference type="PANTHER" id="PTHR31214:SF2">
    <property type="entry name" value="PROTEIN FAM221A"/>
    <property type="match status" value="1"/>
</dbReference>
<feature type="region of interest" description="Disordered" evidence="3">
    <location>
        <begin position="324"/>
        <end position="353"/>
    </location>
</feature>
<reference evidence="4" key="2">
    <citation type="submission" date="2025-09" db="UniProtKB">
        <authorList>
            <consortium name="Ensembl"/>
        </authorList>
    </citation>
    <scope>IDENTIFICATION</scope>
</reference>
<name>A0A3B3SPJ6_9TELE</name>
<sequence>MRNVVVTRWTRICSTTCNLATVAQCAPTQVHSIHQYVSYFCNGAINAMDVIRVNKSAITAVEDYLEYRRIVGEDDGGILFTSEQYAAYKQQVLPTRLQNRLYVSCGVPGGMDCKLIGPETLCFCSHRYKQHQTDFEKVPLERPLALPCRVSSCSCTSYSYIHLNGSQPVRCRCKHSAQDHSEAGGRRCRKCSTCAAFYSPYTCSCGQPSYAHKTLVETKEERLARGMPVGQDVPYVAMGGLTGFSSLAEGFLRLENRRLGNPPYSGLELAGSRSSVDCWFEKADGACSQTADINSLKQKKSDLKTREDEDMAVFERRYKERLEMEEARKQKVLPPKGPRPSATPQRNRGRPEG</sequence>
<dbReference type="RefSeq" id="XP_023681095.1">
    <property type="nucleotide sequence ID" value="XM_023825327.2"/>
</dbReference>
<dbReference type="OrthoDB" id="310364at2759"/>
<keyword evidence="5" id="KW-1185">Reference proteome</keyword>
<organism evidence="4 5">
    <name type="scientific">Paramormyrops kingsleyae</name>
    <dbReference type="NCBI Taxonomy" id="1676925"/>
    <lineage>
        <taxon>Eukaryota</taxon>
        <taxon>Metazoa</taxon>
        <taxon>Chordata</taxon>
        <taxon>Craniata</taxon>
        <taxon>Vertebrata</taxon>
        <taxon>Euteleostomi</taxon>
        <taxon>Actinopterygii</taxon>
        <taxon>Neopterygii</taxon>
        <taxon>Teleostei</taxon>
        <taxon>Osteoglossocephala</taxon>
        <taxon>Osteoglossomorpha</taxon>
        <taxon>Osteoglossiformes</taxon>
        <taxon>Mormyridae</taxon>
        <taxon>Paramormyrops</taxon>
    </lineage>
</organism>
<dbReference type="AlphaFoldDB" id="A0A3B3SPJ6"/>
<comment type="similarity">
    <text evidence="1">Belongs to the FAM221 family.</text>
</comment>
<dbReference type="Pfam" id="PF14753">
    <property type="entry name" value="FAM221"/>
    <property type="match status" value="1"/>
</dbReference>
<evidence type="ECO:0000256" key="3">
    <source>
        <dbReference type="SAM" id="MobiDB-lite"/>
    </source>
</evidence>
<dbReference type="PANTHER" id="PTHR31214">
    <property type="entry name" value="PROTEIN FAM221A-RELATED"/>
    <property type="match status" value="1"/>
</dbReference>
<protein>
    <recommendedName>
        <fullName evidence="2">Protein FAM221A</fullName>
    </recommendedName>
</protein>
<reference evidence="4" key="1">
    <citation type="submission" date="2025-08" db="UniProtKB">
        <authorList>
            <consortium name="Ensembl"/>
        </authorList>
    </citation>
    <scope>IDENTIFICATION</scope>
</reference>
<dbReference type="KEGG" id="pki:111850927"/>
<evidence type="ECO:0000256" key="2">
    <source>
        <dbReference type="ARBA" id="ARBA00039630"/>
    </source>
</evidence>
<dbReference type="Ensembl" id="ENSPKIT00000012839.1">
    <property type="protein sequence ID" value="ENSPKIP00000031981.1"/>
    <property type="gene ID" value="ENSPKIG00000012259.1"/>
</dbReference>
<dbReference type="GeneID" id="111850927"/>
<evidence type="ECO:0000313" key="4">
    <source>
        <dbReference type="Ensembl" id="ENSPKIP00000031981.1"/>
    </source>
</evidence>
<accession>A0A3B3SPJ6</accession>
<dbReference type="Proteomes" id="UP000261540">
    <property type="component" value="Unplaced"/>
</dbReference>